<dbReference type="Gene3D" id="1.10.10.10">
    <property type="entry name" value="Winged helix-like DNA-binding domain superfamily/Winged helix DNA-binding domain"/>
    <property type="match status" value="1"/>
</dbReference>
<evidence type="ECO:0000259" key="5">
    <source>
        <dbReference type="PROSITE" id="PS51063"/>
    </source>
</evidence>
<dbReference type="Proteomes" id="UP000643405">
    <property type="component" value="Unassembled WGS sequence"/>
</dbReference>
<dbReference type="AlphaFoldDB" id="A0A8J6U8E9"/>
<sequence>MQQSLDPLARKLGAFVTLGERETKALEALQGPRTLIAAGKEIVYEGQQQHAAYVVADGWACSYKELQDGARQVIDIQIPGDFLGLRSFLLRRSDQSFTTLTDVVVTKIATDRLVDTFHAVPRLAVALLWAASRDEAMVVEHLVSVGRRDAVARTVHFLLELGAKLKLVGHGSATEFPCPLSQSVLADALGITSIHLNRVLRQLRESELLIFRDGWVTFLDRERLAALTGFDYSYLDLETTALR</sequence>
<evidence type="ECO:0000256" key="3">
    <source>
        <dbReference type="ARBA" id="ARBA00023163"/>
    </source>
</evidence>
<evidence type="ECO:0000259" key="4">
    <source>
        <dbReference type="PROSITE" id="PS50042"/>
    </source>
</evidence>
<dbReference type="SMART" id="SM00100">
    <property type="entry name" value="cNMP"/>
    <property type="match status" value="1"/>
</dbReference>
<comment type="caution">
    <text evidence="6">The sequence shown here is derived from an EMBL/GenBank/DDBJ whole genome shotgun (WGS) entry which is preliminary data.</text>
</comment>
<dbReference type="EMBL" id="JACVVX010000004">
    <property type="protein sequence ID" value="MBD0415677.1"/>
    <property type="molecule type" value="Genomic_DNA"/>
</dbReference>
<reference evidence="6" key="1">
    <citation type="submission" date="2020-09" db="EMBL/GenBank/DDBJ databases">
        <title>Genome seq and assembly of Tianweitania sp.</title>
        <authorList>
            <person name="Chhetri G."/>
        </authorList>
    </citation>
    <scope>NUCLEOTIDE SEQUENCE</scope>
    <source>
        <strain evidence="6">Rool2</strain>
    </source>
</reference>
<organism evidence="6 7">
    <name type="scientific">Oryzicola mucosus</name>
    <dbReference type="NCBI Taxonomy" id="2767425"/>
    <lineage>
        <taxon>Bacteria</taxon>
        <taxon>Pseudomonadati</taxon>
        <taxon>Pseudomonadota</taxon>
        <taxon>Alphaproteobacteria</taxon>
        <taxon>Hyphomicrobiales</taxon>
        <taxon>Phyllobacteriaceae</taxon>
        <taxon>Oryzicola</taxon>
    </lineage>
</organism>
<dbReference type="InterPro" id="IPR014710">
    <property type="entry name" value="RmlC-like_jellyroll"/>
</dbReference>
<dbReference type="PROSITE" id="PS50042">
    <property type="entry name" value="CNMP_BINDING_3"/>
    <property type="match status" value="1"/>
</dbReference>
<dbReference type="GO" id="GO:0003677">
    <property type="term" value="F:DNA binding"/>
    <property type="evidence" value="ECO:0007669"/>
    <property type="project" value="UniProtKB-KW"/>
</dbReference>
<evidence type="ECO:0000256" key="2">
    <source>
        <dbReference type="ARBA" id="ARBA00023125"/>
    </source>
</evidence>
<dbReference type="SUPFAM" id="SSF46785">
    <property type="entry name" value="Winged helix' DNA-binding domain"/>
    <property type="match status" value="1"/>
</dbReference>
<keyword evidence="3" id="KW-0804">Transcription</keyword>
<dbReference type="Pfam" id="PF00027">
    <property type="entry name" value="cNMP_binding"/>
    <property type="match status" value="1"/>
</dbReference>
<proteinExistence type="predicted"/>
<dbReference type="InterPro" id="IPR000595">
    <property type="entry name" value="cNMP-bd_dom"/>
</dbReference>
<dbReference type="CDD" id="cd00038">
    <property type="entry name" value="CAP_ED"/>
    <property type="match status" value="1"/>
</dbReference>
<feature type="domain" description="HTH crp-type" evidence="5">
    <location>
        <begin position="148"/>
        <end position="222"/>
    </location>
</feature>
<accession>A0A8J6U8E9</accession>
<evidence type="ECO:0000256" key="1">
    <source>
        <dbReference type="ARBA" id="ARBA00023015"/>
    </source>
</evidence>
<dbReference type="Pfam" id="PF13545">
    <property type="entry name" value="HTH_Crp_2"/>
    <property type="match status" value="1"/>
</dbReference>
<name>A0A8J6U8E9_9HYPH</name>
<evidence type="ECO:0000313" key="6">
    <source>
        <dbReference type="EMBL" id="MBD0415677.1"/>
    </source>
</evidence>
<dbReference type="InterPro" id="IPR018490">
    <property type="entry name" value="cNMP-bd_dom_sf"/>
</dbReference>
<keyword evidence="2" id="KW-0238">DNA-binding</keyword>
<dbReference type="PROSITE" id="PS51063">
    <property type="entry name" value="HTH_CRP_2"/>
    <property type="match status" value="1"/>
</dbReference>
<dbReference type="InterPro" id="IPR012318">
    <property type="entry name" value="HTH_CRP"/>
</dbReference>
<evidence type="ECO:0000313" key="7">
    <source>
        <dbReference type="Proteomes" id="UP000643405"/>
    </source>
</evidence>
<keyword evidence="1" id="KW-0805">Transcription regulation</keyword>
<dbReference type="GO" id="GO:0006355">
    <property type="term" value="P:regulation of DNA-templated transcription"/>
    <property type="evidence" value="ECO:0007669"/>
    <property type="project" value="InterPro"/>
</dbReference>
<dbReference type="InterPro" id="IPR036390">
    <property type="entry name" value="WH_DNA-bd_sf"/>
</dbReference>
<dbReference type="InterPro" id="IPR036388">
    <property type="entry name" value="WH-like_DNA-bd_sf"/>
</dbReference>
<gene>
    <name evidence="6" type="ORF">ICI42_13515</name>
</gene>
<dbReference type="Gene3D" id="2.60.120.10">
    <property type="entry name" value="Jelly Rolls"/>
    <property type="match status" value="1"/>
</dbReference>
<protein>
    <submittedName>
        <fullName evidence="6">Crp/Fnr family transcriptional regulator</fullName>
    </submittedName>
</protein>
<feature type="domain" description="Cyclic nucleotide-binding" evidence="4">
    <location>
        <begin position="14"/>
        <end position="112"/>
    </location>
</feature>
<keyword evidence="7" id="KW-1185">Reference proteome</keyword>
<dbReference type="SUPFAM" id="SSF51206">
    <property type="entry name" value="cAMP-binding domain-like"/>
    <property type="match status" value="1"/>
</dbReference>